<dbReference type="AlphaFoldDB" id="A0A2T1E6B0"/>
<dbReference type="InterPro" id="IPR002711">
    <property type="entry name" value="HNH"/>
</dbReference>
<organism evidence="2 3">
    <name type="scientific">Stenomitos frigidus ULC18</name>
    <dbReference type="NCBI Taxonomy" id="2107698"/>
    <lineage>
        <taxon>Bacteria</taxon>
        <taxon>Bacillati</taxon>
        <taxon>Cyanobacteriota</taxon>
        <taxon>Cyanophyceae</taxon>
        <taxon>Leptolyngbyales</taxon>
        <taxon>Leptolyngbyaceae</taxon>
        <taxon>Stenomitos</taxon>
    </lineage>
</organism>
<comment type="caution">
    <text evidence="2">The sequence shown here is derived from an EMBL/GenBank/DDBJ whole genome shotgun (WGS) entry which is preliminary data.</text>
</comment>
<dbReference type="Pfam" id="PF01844">
    <property type="entry name" value="HNH"/>
    <property type="match status" value="1"/>
</dbReference>
<proteinExistence type="predicted"/>
<sequence>MTSIPASLRRLVIQKAGDRCEYCGLSQAGQAATFHIDHVIPVMAGGETIAENLALACVSCSLYKGARQTLEDSETGESVPIFNPRKQVWREHFRWEGVRVIGLTAVGRATVDALRLKRTIILAIRAEEAFFDRHPPA</sequence>
<gene>
    <name evidence="2" type="ORF">C7B82_13865</name>
</gene>
<dbReference type="OrthoDB" id="514018at2"/>
<evidence type="ECO:0000313" key="2">
    <source>
        <dbReference type="EMBL" id="PSB28283.1"/>
    </source>
</evidence>
<name>A0A2T1E6B0_9CYAN</name>
<dbReference type="RefSeq" id="WP_106256883.1">
    <property type="nucleotide sequence ID" value="NZ_CAWNSW010000004.1"/>
</dbReference>
<dbReference type="EMBL" id="PVWK01000081">
    <property type="protein sequence ID" value="PSB28283.1"/>
    <property type="molecule type" value="Genomic_DNA"/>
</dbReference>
<feature type="domain" description="HNH nuclease" evidence="1">
    <location>
        <begin position="7"/>
        <end position="62"/>
    </location>
</feature>
<dbReference type="InterPro" id="IPR052892">
    <property type="entry name" value="NA-targeting_endonuclease"/>
</dbReference>
<keyword evidence="3" id="KW-1185">Reference proteome</keyword>
<keyword evidence="2" id="KW-0540">Nuclease</keyword>
<evidence type="ECO:0000313" key="3">
    <source>
        <dbReference type="Proteomes" id="UP000239576"/>
    </source>
</evidence>
<keyword evidence="2" id="KW-0378">Hydrolase</keyword>
<dbReference type="GO" id="GO:0008270">
    <property type="term" value="F:zinc ion binding"/>
    <property type="evidence" value="ECO:0007669"/>
    <property type="project" value="InterPro"/>
</dbReference>
<reference evidence="2 3" key="2">
    <citation type="submission" date="2018-03" db="EMBL/GenBank/DDBJ databases">
        <title>The ancient ancestry and fast evolution of plastids.</title>
        <authorList>
            <person name="Moore K.R."/>
            <person name="Magnabosco C."/>
            <person name="Momper L."/>
            <person name="Gold D.A."/>
            <person name="Bosak T."/>
            <person name="Fournier G.P."/>
        </authorList>
    </citation>
    <scope>NUCLEOTIDE SEQUENCE [LARGE SCALE GENOMIC DNA]</scope>
    <source>
        <strain evidence="2 3">ULC18</strain>
    </source>
</reference>
<dbReference type="PANTHER" id="PTHR33877:SF1">
    <property type="entry name" value="TYPE IV METHYL-DIRECTED RESTRICTION ENZYME ECOKMCRA"/>
    <property type="match status" value="1"/>
</dbReference>
<dbReference type="PANTHER" id="PTHR33877">
    <property type="entry name" value="SLL1193 PROTEIN"/>
    <property type="match status" value="1"/>
</dbReference>
<keyword evidence="2" id="KW-0255">Endonuclease</keyword>
<dbReference type="GO" id="GO:0003676">
    <property type="term" value="F:nucleic acid binding"/>
    <property type="evidence" value="ECO:0007669"/>
    <property type="project" value="InterPro"/>
</dbReference>
<evidence type="ECO:0000259" key="1">
    <source>
        <dbReference type="SMART" id="SM00507"/>
    </source>
</evidence>
<dbReference type="GO" id="GO:0004519">
    <property type="term" value="F:endonuclease activity"/>
    <property type="evidence" value="ECO:0007669"/>
    <property type="project" value="UniProtKB-KW"/>
</dbReference>
<dbReference type="InterPro" id="IPR003615">
    <property type="entry name" value="HNH_nuc"/>
</dbReference>
<dbReference type="Gene3D" id="1.10.30.50">
    <property type="match status" value="1"/>
</dbReference>
<accession>A0A2T1E6B0</accession>
<protein>
    <submittedName>
        <fullName evidence="2">HNH endonuclease</fullName>
    </submittedName>
</protein>
<dbReference type="CDD" id="cd00085">
    <property type="entry name" value="HNHc"/>
    <property type="match status" value="1"/>
</dbReference>
<reference evidence="3" key="1">
    <citation type="submission" date="2018-02" db="EMBL/GenBank/DDBJ databases">
        <authorList>
            <person name="Moore K."/>
            <person name="Momper L."/>
        </authorList>
    </citation>
    <scope>NUCLEOTIDE SEQUENCE [LARGE SCALE GENOMIC DNA]</scope>
    <source>
        <strain evidence="3">ULC18</strain>
    </source>
</reference>
<dbReference type="SMART" id="SM00507">
    <property type="entry name" value="HNHc"/>
    <property type="match status" value="1"/>
</dbReference>
<dbReference type="Proteomes" id="UP000239576">
    <property type="component" value="Unassembled WGS sequence"/>
</dbReference>